<dbReference type="AlphaFoldDB" id="A0A318TK52"/>
<dbReference type="GO" id="GO:0009399">
    <property type="term" value="P:nitrogen fixation"/>
    <property type="evidence" value="ECO:0007669"/>
    <property type="project" value="InterPro"/>
</dbReference>
<dbReference type="Pfam" id="PF04319">
    <property type="entry name" value="NifZ"/>
    <property type="match status" value="1"/>
</dbReference>
<accession>A0A318TK52</accession>
<gene>
    <name evidence="3" type="ORF">BJ122_104180</name>
</gene>
<proteinExistence type="inferred from homology"/>
<dbReference type="RefSeq" id="WP_181418881.1">
    <property type="nucleotide sequence ID" value="NZ_QJTI01000004.1"/>
</dbReference>
<comment type="similarity">
    <text evidence="1">Belongs to the NifZ family.</text>
</comment>
<evidence type="ECO:0000313" key="4">
    <source>
        <dbReference type="Proteomes" id="UP000248148"/>
    </source>
</evidence>
<evidence type="ECO:0000313" key="3">
    <source>
        <dbReference type="EMBL" id="PYF04200.1"/>
    </source>
</evidence>
<organism evidence="3 4">
    <name type="scientific">Rhodopseudomonas faecalis</name>
    <dbReference type="NCBI Taxonomy" id="99655"/>
    <lineage>
        <taxon>Bacteria</taxon>
        <taxon>Pseudomonadati</taxon>
        <taxon>Pseudomonadota</taxon>
        <taxon>Alphaproteobacteria</taxon>
        <taxon>Hyphomicrobiales</taxon>
        <taxon>Nitrobacteraceae</taxon>
        <taxon>Rhodopseudomonas</taxon>
    </lineage>
</organism>
<protein>
    <submittedName>
        <fullName evidence="3">Nitrogen fixation protein NifZ</fullName>
    </submittedName>
</protein>
<dbReference type="InterPro" id="IPR007415">
    <property type="entry name" value="Nitrogenase_MoFe_mat_NifZ"/>
</dbReference>
<dbReference type="Proteomes" id="UP000248148">
    <property type="component" value="Unassembled WGS sequence"/>
</dbReference>
<keyword evidence="2" id="KW-0535">Nitrogen fixation</keyword>
<comment type="caution">
    <text evidence="3">The sequence shown here is derived from an EMBL/GenBank/DDBJ whole genome shotgun (WGS) entry which is preliminary data.</text>
</comment>
<sequence>MGEPRYQWGQRVKASIDLCNDGSFPDQPDGALLVPTGDTGEIVNIGFHVESNTPVYLVEFGASRLVGCLEDEIIAL</sequence>
<evidence type="ECO:0000256" key="1">
    <source>
        <dbReference type="ARBA" id="ARBA00008027"/>
    </source>
</evidence>
<evidence type="ECO:0000256" key="2">
    <source>
        <dbReference type="ARBA" id="ARBA00023231"/>
    </source>
</evidence>
<keyword evidence="4" id="KW-1185">Reference proteome</keyword>
<dbReference type="EMBL" id="QJTI01000004">
    <property type="protein sequence ID" value="PYF04200.1"/>
    <property type="molecule type" value="Genomic_DNA"/>
</dbReference>
<reference evidence="3 4" key="1">
    <citation type="submission" date="2018-06" db="EMBL/GenBank/DDBJ databases">
        <title>Genomic Encyclopedia of Archaeal and Bacterial Type Strains, Phase II (KMG-II): from individual species to whole genera.</title>
        <authorList>
            <person name="Goeker M."/>
        </authorList>
    </citation>
    <scope>NUCLEOTIDE SEQUENCE [LARGE SCALE GENOMIC DNA]</scope>
    <source>
        <strain evidence="3 4">JCM 11668</strain>
    </source>
</reference>
<name>A0A318TK52_9BRAD</name>